<comment type="caution">
    <text evidence="1">The sequence shown here is derived from an EMBL/GenBank/DDBJ whole genome shotgun (WGS) entry which is preliminary data.</text>
</comment>
<evidence type="ECO:0000313" key="1">
    <source>
        <dbReference type="EMBL" id="KON86651.1"/>
    </source>
</evidence>
<sequence>MDNKQRLAGKLVFLNAKRKAEAPSGQAKTACSCEEYPRLPLLVLTPGTSEALELYYKIKSGSSPP</sequence>
<dbReference type="Proteomes" id="UP000037109">
    <property type="component" value="Unassembled WGS sequence"/>
</dbReference>
<dbReference type="PATRIC" id="fig|1459.3.peg.1579"/>
<organism evidence="1 2">
    <name type="scientific">Sporosarcina globispora</name>
    <name type="common">Bacillus globisporus</name>
    <dbReference type="NCBI Taxonomy" id="1459"/>
    <lineage>
        <taxon>Bacteria</taxon>
        <taxon>Bacillati</taxon>
        <taxon>Bacillota</taxon>
        <taxon>Bacilli</taxon>
        <taxon>Bacillales</taxon>
        <taxon>Caryophanaceae</taxon>
        <taxon>Sporosarcina</taxon>
    </lineage>
</organism>
<gene>
    <name evidence="1" type="ORF">AF332_07495</name>
</gene>
<dbReference type="AlphaFoldDB" id="A0A0M0GB37"/>
<dbReference type="EMBL" id="LGUF01000007">
    <property type="protein sequence ID" value="KON86651.1"/>
    <property type="molecule type" value="Genomic_DNA"/>
</dbReference>
<keyword evidence="2" id="KW-1185">Reference proteome</keyword>
<proteinExistence type="predicted"/>
<accession>A0A0M0GB37</accession>
<reference evidence="2" key="1">
    <citation type="submission" date="2015-07" db="EMBL/GenBank/DDBJ databases">
        <title>Fjat-10036 dsm4.</title>
        <authorList>
            <person name="Liu B."/>
            <person name="Wang J."/>
            <person name="Zhu Y."/>
            <person name="Liu G."/>
            <person name="Chen Q."/>
            <person name="Chen Z."/>
            <person name="Lan J."/>
            <person name="Che J."/>
            <person name="Ge C."/>
            <person name="Shi H."/>
            <person name="Pan Z."/>
            <person name="Liu X."/>
        </authorList>
    </citation>
    <scope>NUCLEOTIDE SEQUENCE [LARGE SCALE GENOMIC DNA]</scope>
    <source>
        <strain evidence="2">DSM 4</strain>
    </source>
</reference>
<evidence type="ECO:0000313" key="2">
    <source>
        <dbReference type="Proteomes" id="UP000037109"/>
    </source>
</evidence>
<name>A0A0M0GB37_SPOGL</name>
<dbReference type="STRING" id="1459.AF332_07495"/>
<protein>
    <submittedName>
        <fullName evidence="1">Uncharacterized protein</fullName>
    </submittedName>
</protein>